<evidence type="ECO:0000256" key="1">
    <source>
        <dbReference type="SAM" id="Phobius"/>
    </source>
</evidence>
<comment type="caution">
    <text evidence="2">The sequence shown here is derived from an EMBL/GenBank/DDBJ whole genome shotgun (WGS) entry which is preliminary data.</text>
</comment>
<dbReference type="AlphaFoldDB" id="A0A1T4S5N8"/>
<dbReference type="RefSeq" id="WP_078746314.1">
    <property type="nucleotide sequence ID" value="NZ_FUXG01000024.1"/>
</dbReference>
<keyword evidence="1" id="KW-0812">Transmembrane</keyword>
<keyword evidence="1" id="KW-1133">Transmembrane helix</keyword>
<organism evidence="2 3">
    <name type="scientific">Oceanospirillum multiglobuliferum</name>
    <dbReference type="NCBI Taxonomy" id="64969"/>
    <lineage>
        <taxon>Bacteria</taxon>
        <taxon>Pseudomonadati</taxon>
        <taxon>Pseudomonadota</taxon>
        <taxon>Gammaproteobacteria</taxon>
        <taxon>Oceanospirillales</taxon>
        <taxon>Oceanospirillaceae</taxon>
        <taxon>Oceanospirillum</taxon>
    </lineage>
</organism>
<accession>A0A1T4S5N8</accession>
<proteinExistence type="predicted"/>
<dbReference type="OrthoDB" id="9993437at2"/>
<keyword evidence="3" id="KW-1185">Reference proteome</keyword>
<dbReference type="EMBL" id="MTSM01000025">
    <property type="protein sequence ID" value="OPX54469.1"/>
    <property type="molecule type" value="Genomic_DNA"/>
</dbReference>
<feature type="transmembrane region" description="Helical" evidence="1">
    <location>
        <begin position="81"/>
        <end position="100"/>
    </location>
</feature>
<protein>
    <submittedName>
        <fullName evidence="2">Uncharacterized protein</fullName>
    </submittedName>
</protein>
<dbReference type="Proteomes" id="UP000191418">
    <property type="component" value="Unassembled WGS sequence"/>
</dbReference>
<evidence type="ECO:0000313" key="2">
    <source>
        <dbReference type="EMBL" id="OPX54469.1"/>
    </source>
</evidence>
<keyword evidence="1" id="KW-0472">Membrane</keyword>
<sequence>MTNNVPVDQIKALAEDVRLIKDFAENHNFDASLLNAQVSPSKKSTSERDWPLVSMIGCITFVLLAIAAIKFWQPPFSPSVSSYVFVVGLIFATLAAMSVHMKFKDNIVTLIAILGLLMVLFIGAGIFTPEQAIDKVGEFSK</sequence>
<gene>
    <name evidence="2" type="ORF">BTE48_14230</name>
</gene>
<feature type="transmembrane region" description="Helical" evidence="1">
    <location>
        <begin position="50"/>
        <end position="69"/>
    </location>
</feature>
<feature type="transmembrane region" description="Helical" evidence="1">
    <location>
        <begin position="107"/>
        <end position="127"/>
    </location>
</feature>
<reference evidence="2 3" key="1">
    <citation type="submission" date="2017-01" db="EMBL/GenBank/DDBJ databases">
        <title>Genome Sequencing of a Marine Spirillum, Oceanospirillum multiglobuliferum ATCC 33336, from Japan.</title>
        <authorList>
            <person name="Carney J.G."/>
            <person name="Trachtenberg A.M."/>
            <person name="Rheaume B.A."/>
            <person name="Linnane J.D."/>
            <person name="Pitts N.L."/>
            <person name="Mykles D.L."/>
            <person name="Maclea K.S."/>
        </authorList>
    </citation>
    <scope>NUCLEOTIDE SEQUENCE [LARGE SCALE GENOMIC DNA]</scope>
    <source>
        <strain evidence="2 3">ATCC 33336</strain>
    </source>
</reference>
<dbReference type="STRING" id="64969.SAMN02745127_02783"/>
<evidence type="ECO:0000313" key="3">
    <source>
        <dbReference type="Proteomes" id="UP000191418"/>
    </source>
</evidence>
<name>A0A1T4S5N8_9GAMM</name>